<organism evidence="4 5">
    <name type="scientific">Seiridium unicorne</name>
    <dbReference type="NCBI Taxonomy" id="138068"/>
    <lineage>
        <taxon>Eukaryota</taxon>
        <taxon>Fungi</taxon>
        <taxon>Dikarya</taxon>
        <taxon>Ascomycota</taxon>
        <taxon>Pezizomycotina</taxon>
        <taxon>Sordariomycetes</taxon>
        <taxon>Xylariomycetidae</taxon>
        <taxon>Amphisphaeriales</taxon>
        <taxon>Sporocadaceae</taxon>
        <taxon>Seiridium</taxon>
    </lineage>
</organism>
<dbReference type="Pfam" id="PF00067">
    <property type="entry name" value="p450"/>
    <property type="match status" value="1"/>
</dbReference>
<dbReference type="SUPFAM" id="SSF48264">
    <property type="entry name" value="Cytochrome P450"/>
    <property type="match status" value="1"/>
</dbReference>
<dbReference type="PANTHER" id="PTHR24305">
    <property type="entry name" value="CYTOCHROME P450"/>
    <property type="match status" value="1"/>
</dbReference>
<dbReference type="Proteomes" id="UP001408356">
    <property type="component" value="Unassembled WGS sequence"/>
</dbReference>
<keyword evidence="1" id="KW-0349">Heme</keyword>
<dbReference type="Gene3D" id="1.10.630.10">
    <property type="entry name" value="Cytochrome P450"/>
    <property type="match status" value="1"/>
</dbReference>
<evidence type="ECO:0000313" key="4">
    <source>
        <dbReference type="EMBL" id="KAK9418660.1"/>
    </source>
</evidence>
<comment type="caution">
    <text evidence="4">The sequence shown here is derived from an EMBL/GenBank/DDBJ whole genome shotgun (WGS) entry which is preliminary data.</text>
</comment>
<dbReference type="PRINTS" id="PR00385">
    <property type="entry name" value="P450"/>
</dbReference>
<evidence type="ECO:0000256" key="1">
    <source>
        <dbReference type="ARBA" id="ARBA00022617"/>
    </source>
</evidence>
<sequence>MSALVSYEPSVHECADLFTRVSTNGKAAPEEYVSTFTMPRVSDSREKNNESLAELQSSNRAQCFLFKFFKKHEENPGKFHMGFIQLGCDTSVFAGSDATAISLSSIFYHLLQNPKVVEKLREELAHAEENGSLSERPTFKEAQDLEYLQAIIKEASRLHPATGLPLERLVPEGGTTIAGQFFPAGTTVGVNTWVEHRDPRTWGPDAEQFRPERWLISDESPLAMMNRHWIPLGAGSRLHIGKNILLLEVIKLAPRITRDFDWELHGHNKTHNFWFVKPERLDFTVSSRNIRVVL</sequence>
<gene>
    <name evidence="4" type="ORF">SUNI508_07917</name>
</gene>
<protein>
    <submittedName>
        <fullName evidence="4">Cytochrome P450</fullName>
    </submittedName>
</protein>
<dbReference type="InterPro" id="IPR036396">
    <property type="entry name" value="Cyt_P450_sf"/>
</dbReference>
<dbReference type="PANTHER" id="PTHR24305:SF190">
    <property type="entry name" value="P450, PUTATIVE (EUROFUNG)-RELATED"/>
    <property type="match status" value="1"/>
</dbReference>
<accession>A0ABR2UVG9</accession>
<evidence type="ECO:0000313" key="5">
    <source>
        <dbReference type="Proteomes" id="UP001408356"/>
    </source>
</evidence>
<proteinExistence type="predicted"/>
<name>A0ABR2UVG9_9PEZI</name>
<dbReference type="InterPro" id="IPR050121">
    <property type="entry name" value="Cytochrome_P450_monoxygenase"/>
</dbReference>
<evidence type="ECO:0000256" key="3">
    <source>
        <dbReference type="ARBA" id="ARBA00023004"/>
    </source>
</evidence>
<keyword evidence="2" id="KW-0479">Metal-binding</keyword>
<dbReference type="InterPro" id="IPR001128">
    <property type="entry name" value="Cyt_P450"/>
</dbReference>
<keyword evidence="5" id="KW-1185">Reference proteome</keyword>
<keyword evidence="3" id="KW-0408">Iron</keyword>
<evidence type="ECO:0000256" key="2">
    <source>
        <dbReference type="ARBA" id="ARBA00022723"/>
    </source>
</evidence>
<dbReference type="EMBL" id="JARVKF010000363">
    <property type="protein sequence ID" value="KAK9418660.1"/>
    <property type="molecule type" value="Genomic_DNA"/>
</dbReference>
<reference evidence="4 5" key="1">
    <citation type="journal article" date="2024" name="J. Plant Pathol.">
        <title>Sequence and assembly of the genome of Seiridium unicorne, isolate CBS 538.82, causal agent of cypress canker disease.</title>
        <authorList>
            <person name="Scali E."/>
            <person name="Rocca G.D."/>
            <person name="Danti R."/>
            <person name="Garbelotto M."/>
            <person name="Barberini S."/>
            <person name="Baroncelli R."/>
            <person name="Emiliani G."/>
        </authorList>
    </citation>
    <scope>NUCLEOTIDE SEQUENCE [LARGE SCALE GENOMIC DNA]</scope>
    <source>
        <strain evidence="4 5">BM-138-508</strain>
    </source>
</reference>